<dbReference type="GO" id="GO:0016787">
    <property type="term" value="F:hydrolase activity"/>
    <property type="evidence" value="ECO:0007669"/>
    <property type="project" value="UniProtKB-KW"/>
</dbReference>
<dbReference type="Proteomes" id="UP001500908">
    <property type="component" value="Unassembled WGS sequence"/>
</dbReference>
<gene>
    <name evidence="2" type="ORF">GCM10022402_34160</name>
</gene>
<accession>A0ABP7G0Q7</accession>
<dbReference type="EMBL" id="BAABDD010000017">
    <property type="protein sequence ID" value="GAA3752398.1"/>
    <property type="molecule type" value="Genomic_DNA"/>
</dbReference>
<dbReference type="Gene3D" id="3.30.420.60">
    <property type="entry name" value="eRF1 domain 2"/>
    <property type="match status" value="1"/>
</dbReference>
<name>A0ABP7G0Q7_9ACTN</name>
<comment type="caution">
    <text evidence="2">The sequence shown here is derived from an EMBL/GenBank/DDBJ whole genome shotgun (WGS) entry which is preliminary data.</text>
</comment>
<feature type="compositionally biased region" description="Basic and acidic residues" evidence="1">
    <location>
        <begin position="138"/>
        <end position="159"/>
    </location>
</feature>
<dbReference type="InterPro" id="IPR040701">
    <property type="entry name" value="Bact_RF_family2"/>
</dbReference>
<keyword evidence="3" id="KW-1185">Reference proteome</keyword>
<organism evidence="2 3">
    <name type="scientific">Salinactinospora qingdaonensis</name>
    <dbReference type="NCBI Taxonomy" id="702744"/>
    <lineage>
        <taxon>Bacteria</taxon>
        <taxon>Bacillati</taxon>
        <taxon>Actinomycetota</taxon>
        <taxon>Actinomycetes</taxon>
        <taxon>Streptosporangiales</taxon>
        <taxon>Nocardiopsidaceae</taxon>
        <taxon>Salinactinospora</taxon>
    </lineage>
</organism>
<evidence type="ECO:0000256" key="1">
    <source>
        <dbReference type="SAM" id="MobiDB-lite"/>
    </source>
</evidence>
<evidence type="ECO:0000313" key="2">
    <source>
        <dbReference type="EMBL" id="GAA3752398.1"/>
    </source>
</evidence>
<dbReference type="RefSeq" id="WP_344973030.1">
    <property type="nucleotide sequence ID" value="NZ_BAABDD010000017.1"/>
</dbReference>
<proteinExistence type="predicted"/>
<dbReference type="InterPro" id="IPR029064">
    <property type="entry name" value="Ribosomal_eL30-like_sf"/>
</dbReference>
<evidence type="ECO:0000313" key="3">
    <source>
        <dbReference type="Proteomes" id="UP001500908"/>
    </source>
</evidence>
<protein>
    <submittedName>
        <fullName evidence="2">Vms1/Ankzf1 family peptidyl-tRNA hydrolase</fullName>
    </submittedName>
</protein>
<dbReference type="InterPro" id="IPR042226">
    <property type="entry name" value="eFR1_2_sf"/>
</dbReference>
<sequence length="373" mass="40603">MDLSFLMPVYGFPAPIVSVYINVSRDAEDADHAIDVRWSKARDELAAQGADTQTLSALDTVIGRRRGPPGPCGQIAFAAHGEVTFDMLVSKPPQDYVIGVGPLPHPMPYLKHRGQHVPYVLAVVDSIGADITTVDAGGAHHESQVEGEEHPTHKPREGAEHHKQMQRAVEEQIKHNAERVAREIERFARTSHAEVIVIAGEVQVRGVVYDKLPEGLRGRAVKAEAGSRAAGADNTALHTEVGERLDEHAGEQVRAVVNAYERGRGNEERVTEGLAAVSYALQRGQVDTLLWSVASGGEDREVWIGPRPEQVALTEKELHDIGVAEPVRERADAALIRAATKTGANLVFVPEERTRFYEGIGALLRFADPTLPV</sequence>
<dbReference type="Gene3D" id="3.30.1330.30">
    <property type="match status" value="1"/>
</dbReference>
<dbReference type="Pfam" id="PF18844">
    <property type="entry name" value="baeRF_family2"/>
    <property type="match status" value="1"/>
</dbReference>
<reference evidence="3" key="1">
    <citation type="journal article" date="2019" name="Int. J. Syst. Evol. Microbiol.">
        <title>The Global Catalogue of Microorganisms (GCM) 10K type strain sequencing project: providing services to taxonomists for standard genome sequencing and annotation.</title>
        <authorList>
            <consortium name="The Broad Institute Genomics Platform"/>
            <consortium name="The Broad Institute Genome Sequencing Center for Infectious Disease"/>
            <person name="Wu L."/>
            <person name="Ma J."/>
        </authorList>
    </citation>
    <scope>NUCLEOTIDE SEQUENCE [LARGE SCALE GENOMIC DNA]</scope>
    <source>
        <strain evidence="3">JCM 17137</strain>
    </source>
</reference>
<keyword evidence="2" id="KW-0378">Hydrolase</keyword>
<feature type="region of interest" description="Disordered" evidence="1">
    <location>
        <begin position="136"/>
        <end position="159"/>
    </location>
</feature>